<accession>A0AC34Q5J9</accession>
<protein>
    <submittedName>
        <fullName evidence="2">Uncharacterized protein</fullName>
    </submittedName>
</protein>
<reference evidence="2" key="1">
    <citation type="submission" date="2022-11" db="UniProtKB">
        <authorList>
            <consortium name="WormBaseParasite"/>
        </authorList>
    </citation>
    <scope>IDENTIFICATION</scope>
</reference>
<name>A0AC34Q5J9_9BILA</name>
<dbReference type="WBParaSite" id="JU765_v2.g13137.t1">
    <property type="protein sequence ID" value="JU765_v2.g13137.t1"/>
    <property type="gene ID" value="JU765_v2.g13137"/>
</dbReference>
<dbReference type="Proteomes" id="UP000887576">
    <property type="component" value="Unplaced"/>
</dbReference>
<sequence length="109" mass="12179">MQVVTRCPATAISSSRMRAAAFLLFLALVVVASSSRMCGPRLQNMVTKTCTFGQEQKPCIDTSKMKDDFLQRCCQHGCELKEIQKVCCFTDSCLAECYPGKNYKMGQVY</sequence>
<proteinExistence type="predicted"/>
<organism evidence="1 2">
    <name type="scientific">Panagrolaimus sp. JU765</name>
    <dbReference type="NCBI Taxonomy" id="591449"/>
    <lineage>
        <taxon>Eukaryota</taxon>
        <taxon>Metazoa</taxon>
        <taxon>Ecdysozoa</taxon>
        <taxon>Nematoda</taxon>
        <taxon>Chromadorea</taxon>
        <taxon>Rhabditida</taxon>
        <taxon>Tylenchina</taxon>
        <taxon>Panagrolaimomorpha</taxon>
        <taxon>Panagrolaimoidea</taxon>
        <taxon>Panagrolaimidae</taxon>
        <taxon>Panagrolaimus</taxon>
    </lineage>
</organism>
<evidence type="ECO:0000313" key="1">
    <source>
        <dbReference type="Proteomes" id="UP000887576"/>
    </source>
</evidence>
<evidence type="ECO:0000313" key="2">
    <source>
        <dbReference type="WBParaSite" id="JU765_v2.g13137.t1"/>
    </source>
</evidence>